<protein>
    <submittedName>
        <fullName evidence="2">Uncharacterized protein</fullName>
    </submittedName>
</protein>
<name>A0A1B0ZNP6_9RHOB</name>
<evidence type="ECO:0000256" key="1">
    <source>
        <dbReference type="SAM" id="Phobius"/>
    </source>
</evidence>
<keyword evidence="1" id="KW-0472">Membrane</keyword>
<gene>
    <name evidence="2" type="ORF">JL2886_00879</name>
</gene>
<accession>A0A1B0ZNP6</accession>
<keyword evidence="3" id="KW-1185">Reference proteome</keyword>
<keyword evidence="1" id="KW-0812">Transmembrane</keyword>
<evidence type="ECO:0000313" key="2">
    <source>
        <dbReference type="EMBL" id="ANP35803.1"/>
    </source>
</evidence>
<evidence type="ECO:0000313" key="3">
    <source>
        <dbReference type="Proteomes" id="UP000092565"/>
    </source>
</evidence>
<sequence>MASHPAESCQKGSTMAEFLRNRPMRRRVALAIRAVVIVTLLALLVFVLR</sequence>
<organism evidence="2 3">
    <name type="scientific">Phaeobacter gallaeciensis</name>
    <dbReference type="NCBI Taxonomy" id="60890"/>
    <lineage>
        <taxon>Bacteria</taxon>
        <taxon>Pseudomonadati</taxon>
        <taxon>Pseudomonadota</taxon>
        <taxon>Alphaproteobacteria</taxon>
        <taxon>Rhodobacterales</taxon>
        <taxon>Roseobacteraceae</taxon>
        <taxon>Phaeobacter</taxon>
    </lineage>
</organism>
<proteinExistence type="predicted"/>
<reference evidence="2 3" key="1">
    <citation type="submission" date="2016-04" db="EMBL/GenBank/DDBJ databases">
        <authorList>
            <person name="Evans L.H."/>
            <person name="Alamgir A."/>
            <person name="Owens N."/>
            <person name="Weber N.D."/>
            <person name="Virtaneva K."/>
            <person name="Barbian K."/>
            <person name="Babar A."/>
            <person name="Rosenke K."/>
        </authorList>
    </citation>
    <scope>NUCLEOTIDE SEQUENCE [LARGE SCALE GENOMIC DNA]</scope>
    <source>
        <strain evidence="2 3">JL2886</strain>
    </source>
</reference>
<dbReference type="Proteomes" id="UP000092565">
    <property type="component" value="Chromosome"/>
</dbReference>
<keyword evidence="1" id="KW-1133">Transmembrane helix</keyword>
<dbReference type="AlphaFoldDB" id="A0A1B0ZNP6"/>
<feature type="transmembrane region" description="Helical" evidence="1">
    <location>
        <begin position="28"/>
        <end position="48"/>
    </location>
</feature>
<dbReference type="EMBL" id="CP015124">
    <property type="protein sequence ID" value="ANP35803.1"/>
    <property type="molecule type" value="Genomic_DNA"/>
</dbReference>